<dbReference type="GO" id="GO:0003677">
    <property type="term" value="F:DNA binding"/>
    <property type="evidence" value="ECO:0007669"/>
    <property type="project" value="InterPro"/>
</dbReference>
<protein>
    <submittedName>
        <fullName evidence="1">Uncharacterized protein</fullName>
    </submittedName>
</protein>
<dbReference type="GO" id="GO:0006355">
    <property type="term" value="P:regulation of DNA-templated transcription"/>
    <property type="evidence" value="ECO:0007669"/>
    <property type="project" value="InterPro"/>
</dbReference>
<proteinExistence type="predicted"/>
<dbReference type="PANTHER" id="PTHR31384:SF5">
    <property type="entry name" value="AUXIN RESPONSE FACTOR 3"/>
    <property type="match status" value="1"/>
</dbReference>
<evidence type="ECO:0000313" key="1">
    <source>
        <dbReference type="EMBL" id="RRT74090.1"/>
    </source>
</evidence>
<evidence type="ECO:0000313" key="2">
    <source>
        <dbReference type="Proteomes" id="UP000287651"/>
    </source>
</evidence>
<gene>
    <name evidence="1" type="ORF">B296_00022926</name>
</gene>
<reference evidence="1 2" key="1">
    <citation type="journal article" date="2014" name="Agronomy (Basel)">
        <title>A Draft Genome Sequence for Ensete ventricosum, the Drought-Tolerant Tree Against Hunger.</title>
        <authorList>
            <person name="Harrison J."/>
            <person name="Moore K.A."/>
            <person name="Paszkiewicz K."/>
            <person name="Jones T."/>
            <person name="Grant M."/>
            <person name="Ambacheew D."/>
            <person name="Muzemil S."/>
            <person name="Studholme D.J."/>
        </authorList>
    </citation>
    <scope>NUCLEOTIDE SEQUENCE [LARGE SCALE GENOMIC DNA]</scope>
</reference>
<name>A0A427AD02_ENSVE</name>
<dbReference type="GO" id="GO:0009725">
    <property type="term" value="P:response to hormone"/>
    <property type="evidence" value="ECO:0007669"/>
    <property type="project" value="InterPro"/>
</dbReference>
<dbReference type="EMBL" id="AMZH03002882">
    <property type="protein sequence ID" value="RRT74090.1"/>
    <property type="molecule type" value="Genomic_DNA"/>
</dbReference>
<organism evidence="1 2">
    <name type="scientific">Ensete ventricosum</name>
    <name type="common">Abyssinian banana</name>
    <name type="synonym">Musa ensete</name>
    <dbReference type="NCBI Taxonomy" id="4639"/>
    <lineage>
        <taxon>Eukaryota</taxon>
        <taxon>Viridiplantae</taxon>
        <taxon>Streptophyta</taxon>
        <taxon>Embryophyta</taxon>
        <taxon>Tracheophyta</taxon>
        <taxon>Spermatophyta</taxon>
        <taxon>Magnoliopsida</taxon>
        <taxon>Liliopsida</taxon>
        <taxon>Zingiberales</taxon>
        <taxon>Musaceae</taxon>
        <taxon>Ensete</taxon>
    </lineage>
</organism>
<feature type="non-terminal residue" evidence="1">
    <location>
        <position position="1"/>
    </location>
</feature>
<accession>A0A427AD02</accession>
<sequence length="209" mass="22724">ECTRIRPPPCEPLIANIRECLFPAVAKEAGTINQAGTGLLLRHWSLVSLNTALGLDQQHPACPLFPCLWLLPFLVSPFGSCAARFFGWETMGIDLNTIEEEDEEPEHLAHAAPPPAAAAVEDAFQGTQVCLELWHACAGPRIWLPKMGSLVVYLPQGHMEHLGDGGGGADGGGRGGICRRDVPPHVLCRVIDVKLHVRLFSHSDLYHSF</sequence>
<dbReference type="AlphaFoldDB" id="A0A427AD02"/>
<dbReference type="PANTHER" id="PTHR31384">
    <property type="entry name" value="AUXIN RESPONSE FACTOR 4-RELATED"/>
    <property type="match status" value="1"/>
</dbReference>
<comment type="caution">
    <text evidence="1">The sequence shown here is derived from an EMBL/GenBank/DDBJ whole genome shotgun (WGS) entry which is preliminary data.</text>
</comment>
<dbReference type="InterPro" id="IPR044835">
    <property type="entry name" value="ARF_plant"/>
</dbReference>
<dbReference type="Proteomes" id="UP000287651">
    <property type="component" value="Unassembled WGS sequence"/>
</dbReference>